<dbReference type="RefSeq" id="WP_408081946.1">
    <property type="nucleotide sequence ID" value="NZ_JBELQA010000006.1"/>
</dbReference>
<accession>A0ABW8XUM7</accession>
<reference evidence="1 2" key="1">
    <citation type="submission" date="2024-06" db="EMBL/GenBank/DDBJ databases">
        <authorList>
            <person name="Kaempfer P."/>
            <person name="Viver T."/>
        </authorList>
    </citation>
    <scope>NUCLEOTIDE SEQUENCE [LARGE SCALE GENOMIC DNA]</scope>
    <source>
        <strain evidence="1 2">ST-87</strain>
    </source>
</reference>
<evidence type="ECO:0000313" key="2">
    <source>
        <dbReference type="Proteomes" id="UP001629260"/>
    </source>
</evidence>
<gene>
    <name evidence="1" type="ORF">ABS764_11510</name>
</gene>
<organism evidence="1 2">
    <name type="scientific">Flavobacterium plantiphilum</name>
    <dbReference type="NCBI Taxonomy" id="3163297"/>
    <lineage>
        <taxon>Bacteria</taxon>
        <taxon>Pseudomonadati</taxon>
        <taxon>Bacteroidota</taxon>
        <taxon>Flavobacteriia</taxon>
        <taxon>Flavobacteriales</taxon>
        <taxon>Flavobacteriaceae</taxon>
        <taxon>Flavobacterium</taxon>
    </lineage>
</organism>
<proteinExistence type="predicted"/>
<name>A0ABW8XUM7_9FLAO</name>
<dbReference type="SUPFAM" id="SSF55729">
    <property type="entry name" value="Acyl-CoA N-acyltransferases (Nat)"/>
    <property type="match status" value="1"/>
</dbReference>
<evidence type="ECO:0000313" key="1">
    <source>
        <dbReference type="EMBL" id="MFL9831474.1"/>
    </source>
</evidence>
<dbReference type="Proteomes" id="UP001629260">
    <property type="component" value="Unassembled WGS sequence"/>
</dbReference>
<protein>
    <submittedName>
        <fullName evidence="1">Uncharacterized protein</fullName>
    </submittedName>
</protein>
<dbReference type="InterPro" id="IPR016181">
    <property type="entry name" value="Acyl_CoA_acyltransferase"/>
</dbReference>
<dbReference type="Gene3D" id="3.40.630.30">
    <property type="match status" value="1"/>
</dbReference>
<sequence length="131" mass="14893">METKPEPNQNLILRAITIADLPTIVKIYKQQKNATTELKSPDMPLTDQFGLPFFVAEKDSKIIAYSYVMLTSGNNYSLNAAIDSTLSGNSIVSYLIKESEIFFKQQCQKGMFKNLNTTTQRLVNWLNNTYQ</sequence>
<dbReference type="EMBL" id="JBELQA010000006">
    <property type="protein sequence ID" value="MFL9831474.1"/>
    <property type="molecule type" value="Genomic_DNA"/>
</dbReference>
<keyword evidence="2" id="KW-1185">Reference proteome</keyword>
<comment type="caution">
    <text evidence="1">The sequence shown here is derived from an EMBL/GenBank/DDBJ whole genome shotgun (WGS) entry which is preliminary data.</text>
</comment>